<dbReference type="Proteomes" id="UP001466331">
    <property type="component" value="Unassembled WGS sequence"/>
</dbReference>
<sequence length="97" mass="11194">MYDEIMISISTLCFVSVAASLAIIVWTRTRSLAWLLIVVGVFTLFLSYTFILLQRFGFLYSLPDVFGFPLLDVLVINLPIIFFILAFIVFLLQHRKK</sequence>
<keyword evidence="3" id="KW-1185">Reference proteome</keyword>
<reference evidence="2 3" key="1">
    <citation type="submission" date="2024-03" db="EMBL/GenBank/DDBJ databases">
        <title>Ignisphaera cupida sp. nov., a hyperthermophilic hydrolytic archaeon from a hot spring of Kamchatka, and proposal of Ignisphaeraceae fam. nov.</title>
        <authorList>
            <person name="Podosokorskaya O.A."/>
            <person name="Elcheninov A.G."/>
            <person name="Maltseva A.I."/>
            <person name="Zayulina K.S."/>
            <person name="Novikov A."/>
            <person name="Merkel A.Y."/>
        </authorList>
    </citation>
    <scope>NUCLEOTIDE SEQUENCE [LARGE SCALE GENOMIC DNA]</scope>
    <source>
        <strain evidence="2 3">38H-sp</strain>
    </source>
</reference>
<feature type="transmembrane region" description="Helical" evidence="1">
    <location>
        <begin position="33"/>
        <end position="53"/>
    </location>
</feature>
<keyword evidence="1" id="KW-0812">Transmembrane</keyword>
<keyword evidence="1" id="KW-0472">Membrane</keyword>
<comment type="caution">
    <text evidence="2">The sequence shown here is derived from an EMBL/GenBank/DDBJ whole genome shotgun (WGS) entry which is preliminary data.</text>
</comment>
<accession>A0ABU9U9G1</accession>
<dbReference type="RefSeq" id="WP_420068750.1">
    <property type="nucleotide sequence ID" value="NZ_JBCHKQ010000001.1"/>
</dbReference>
<evidence type="ECO:0000313" key="3">
    <source>
        <dbReference type="Proteomes" id="UP001466331"/>
    </source>
</evidence>
<evidence type="ECO:0000313" key="2">
    <source>
        <dbReference type="EMBL" id="MEM5947301.1"/>
    </source>
</evidence>
<keyword evidence="1" id="KW-1133">Transmembrane helix</keyword>
<feature type="transmembrane region" description="Helical" evidence="1">
    <location>
        <begin position="6"/>
        <end position="26"/>
    </location>
</feature>
<proteinExistence type="predicted"/>
<organism evidence="2 3">
    <name type="scientific">Rarispira pelagica</name>
    <dbReference type="NCBI Taxonomy" id="3141764"/>
    <lineage>
        <taxon>Bacteria</taxon>
        <taxon>Pseudomonadati</taxon>
        <taxon>Spirochaetota</taxon>
        <taxon>Spirochaetia</taxon>
        <taxon>Winmispirales</taxon>
        <taxon>Winmispiraceae</taxon>
        <taxon>Rarispira</taxon>
    </lineage>
</organism>
<evidence type="ECO:0000256" key="1">
    <source>
        <dbReference type="SAM" id="Phobius"/>
    </source>
</evidence>
<evidence type="ECO:0008006" key="4">
    <source>
        <dbReference type="Google" id="ProtNLM"/>
    </source>
</evidence>
<dbReference type="EMBL" id="JBCHKQ010000001">
    <property type="protein sequence ID" value="MEM5947301.1"/>
    <property type="molecule type" value="Genomic_DNA"/>
</dbReference>
<gene>
    <name evidence="2" type="ORF">WKV44_01965</name>
</gene>
<name>A0ABU9U9G1_9SPIR</name>
<protein>
    <recommendedName>
        <fullName evidence="4">Lycopene cyclase domain-containing protein</fullName>
    </recommendedName>
</protein>
<feature type="transmembrane region" description="Helical" evidence="1">
    <location>
        <begin position="73"/>
        <end position="92"/>
    </location>
</feature>